<comment type="caution">
    <text evidence="1">The sequence shown here is derived from an EMBL/GenBank/DDBJ whole genome shotgun (WGS) entry which is preliminary data.</text>
</comment>
<name>A0A101M0H9_PICGL</name>
<organism evidence="1">
    <name type="scientific">Picea glauca</name>
    <name type="common">White spruce</name>
    <name type="synonym">Pinus glauca</name>
    <dbReference type="NCBI Taxonomy" id="3330"/>
    <lineage>
        <taxon>Eukaryota</taxon>
        <taxon>Viridiplantae</taxon>
        <taxon>Streptophyta</taxon>
        <taxon>Embryophyta</taxon>
        <taxon>Tracheophyta</taxon>
        <taxon>Spermatophyta</taxon>
        <taxon>Pinopsida</taxon>
        <taxon>Pinidae</taxon>
        <taxon>Conifers I</taxon>
        <taxon>Pinales</taxon>
        <taxon>Pinaceae</taxon>
        <taxon>Picea</taxon>
    </lineage>
</organism>
<sequence length="40" mass="4632">MLPVSRWVIRFDSCSCFLRSLQPVPIDPLPINQPMIVAYQ</sequence>
<dbReference type="AlphaFoldDB" id="A0A101M0H9"/>
<accession>A0A101M0H9</accession>
<protein>
    <submittedName>
        <fullName evidence="1">Uncharacterized protein</fullName>
    </submittedName>
</protein>
<geneLocation type="mitochondrion" evidence="1"/>
<gene>
    <name evidence="1" type="ORF">ABT39_MTgene4699</name>
</gene>
<keyword evidence="1" id="KW-0496">Mitochondrion</keyword>
<proteinExistence type="predicted"/>
<dbReference type="EMBL" id="LKAM01000005">
    <property type="protein sequence ID" value="KUM48684.1"/>
    <property type="molecule type" value="Genomic_DNA"/>
</dbReference>
<evidence type="ECO:0000313" key="1">
    <source>
        <dbReference type="EMBL" id="KUM48684.1"/>
    </source>
</evidence>
<reference evidence="1" key="1">
    <citation type="journal article" date="2015" name="Genome Biol. Evol.">
        <title>Organellar Genomes of White Spruce (Picea glauca): Assembly and Annotation.</title>
        <authorList>
            <person name="Jackman S.D."/>
            <person name="Warren R.L."/>
            <person name="Gibb E.A."/>
            <person name="Vandervalk B.P."/>
            <person name="Mohamadi H."/>
            <person name="Chu J."/>
            <person name="Raymond A."/>
            <person name="Pleasance S."/>
            <person name="Coope R."/>
            <person name="Wildung M.R."/>
            <person name="Ritland C.E."/>
            <person name="Bousquet J."/>
            <person name="Jones S.J."/>
            <person name="Bohlmann J."/>
            <person name="Birol I."/>
        </authorList>
    </citation>
    <scope>NUCLEOTIDE SEQUENCE [LARGE SCALE GENOMIC DNA]</scope>
    <source>
        <tissue evidence="1">Flushing bud</tissue>
    </source>
</reference>